<reference evidence="3" key="1">
    <citation type="journal article" date="2019" name="Int. J. Syst. Evol. Microbiol.">
        <title>The Global Catalogue of Microorganisms (GCM) 10K type strain sequencing project: providing services to taxonomists for standard genome sequencing and annotation.</title>
        <authorList>
            <consortium name="The Broad Institute Genomics Platform"/>
            <consortium name="The Broad Institute Genome Sequencing Center for Infectious Disease"/>
            <person name="Wu L."/>
            <person name="Ma J."/>
        </authorList>
    </citation>
    <scope>NUCLEOTIDE SEQUENCE [LARGE SCALE GENOMIC DNA]</scope>
    <source>
        <strain evidence="3">NBRC 106348</strain>
    </source>
</reference>
<feature type="compositionally biased region" description="Low complexity" evidence="1">
    <location>
        <begin position="243"/>
        <end position="260"/>
    </location>
</feature>
<dbReference type="EMBL" id="BSUK01000001">
    <property type="protein sequence ID" value="GMA24792.1"/>
    <property type="molecule type" value="Genomic_DNA"/>
</dbReference>
<feature type="region of interest" description="Disordered" evidence="1">
    <location>
        <begin position="224"/>
        <end position="260"/>
    </location>
</feature>
<sequence>MTFTDADGTVTKFTGSLSKGWQAQSVTAPASTSATTYSYDSAGRVTQILGAVPLDGSGKAISCSPMAAGCRALTVSYAPTTTATSTTPGDVAGQVSCISYTAYDPDTDPGTTGCDGKTTTGSIRTVAVALYKYNASKQLVTVTDPRTNLATSYAYSGTSSSGQPLLTGFTPAGQKAYALVYGSVAAGAGTDAHGLQVVSRANPTSGSSQVARFVYGINPAVLTSGLPDMRNTSDDTVGVSRWGRTTSPPSGSRSSGPTTP</sequence>
<dbReference type="Pfam" id="PF05593">
    <property type="entry name" value="RHS_repeat"/>
    <property type="match status" value="1"/>
</dbReference>
<organism evidence="2 3">
    <name type="scientific">Luteimicrobium album</name>
    <dbReference type="NCBI Taxonomy" id="1054550"/>
    <lineage>
        <taxon>Bacteria</taxon>
        <taxon>Bacillati</taxon>
        <taxon>Actinomycetota</taxon>
        <taxon>Actinomycetes</taxon>
        <taxon>Micrococcales</taxon>
        <taxon>Luteimicrobium</taxon>
    </lineage>
</organism>
<protein>
    <recommendedName>
        <fullName evidence="4">YD repeat-containing protein</fullName>
    </recommendedName>
</protein>
<evidence type="ECO:0000313" key="2">
    <source>
        <dbReference type="EMBL" id="GMA24792.1"/>
    </source>
</evidence>
<proteinExistence type="predicted"/>
<dbReference type="InterPro" id="IPR031325">
    <property type="entry name" value="RHS_repeat"/>
</dbReference>
<accession>A0ABQ6I2E1</accession>
<evidence type="ECO:0000256" key="1">
    <source>
        <dbReference type="SAM" id="MobiDB-lite"/>
    </source>
</evidence>
<evidence type="ECO:0008006" key="4">
    <source>
        <dbReference type="Google" id="ProtNLM"/>
    </source>
</evidence>
<evidence type="ECO:0000313" key="3">
    <source>
        <dbReference type="Proteomes" id="UP001157091"/>
    </source>
</evidence>
<comment type="caution">
    <text evidence="2">The sequence shown here is derived from an EMBL/GenBank/DDBJ whole genome shotgun (WGS) entry which is preliminary data.</text>
</comment>
<dbReference type="Proteomes" id="UP001157091">
    <property type="component" value="Unassembled WGS sequence"/>
</dbReference>
<gene>
    <name evidence="2" type="ORF">GCM10025864_25510</name>
</gene>
<keyword evidence="3" id="KW-1185">Reference proteome</keyword>
<name>A0ABQ6I2E1_9MICO</name>